<dbReference type="RefSeq" id="WP_012043941.1">
    <property type="nucleotide sequence ID" value="NZ_JABFDP010000014.1"/>
</dbReference>
<sequence>MTREEELKELASSLRAALDRARRLNLPTSAYILSMALVEVSQTIEAELRGRADPE</sequence>
<gene>
    <name evidence="1" type="ORF">JQ619_13230</name>
</gene>
<accession>A0ABS5G6Q3</accession>
<evidence type="ECO:0000313" key="2">
    <source>
        <dbReference type="Proteomes" id="UP001314635"/>
    </source>
</evidence>
<proteinExistence type="predicted"/>
<organism evidence="1 2">
    <name type="scientific">Bradyrhizobium denitrificans</name>
    <dbReference type="NCBI Taxonomy" id="2734912"/>
    <lineage>
        <taxon>Bacteria</taxon>
        <taxon>Pseudomonadati</taxon>
        <taxon>Pseudomonadota</taxon>
        <taxon>Alphaproteobacteria</taxon>
        <taxon>Hyphomicrobiales</taxon>
        <taxon>Nitrobacteraceae</taxon>
        <taxon>Bradyrhizobium</taxon>
    </lineage>
</organism>
<keyword evidence="2" id="KW-1185">Reference proteome</keyword>
<reference evidence="2" key="1">
    <citation type="journal article" date="2021" name="ISME J.">
        <title>Evolutionary origin and ecological implication of a unique nif island in free-living Bradyrhizobium lineages.</title>
        <authorList>
            <person name="Tao J."/>
        </authorList>
    </citation>
    <scope>NUCLEOTIDE SEQUENCE [LARGE SCALE GENOMIC DNA]</scope>
    <source>
        <strain evidence="2">SZCCT0094</strain>
    </source>
</reference>
<dbReference type="Proteomes" id="UP001314635">
    <property type="component" value="Unassembled WGS sequence"/>
</dbReference>
<protein>
    <submittedName>
        <fullName evidence="1">Uncharacterized protein</fullName>
    </submittedName>
</protein>
<dbReference type="EMBL" id="JAFCLK010000011">
    <property type="protein sequence ID" value="MBR1136734.1"/>
    <property type="molecule type" value="Genomic_DNA"/>
</dbReference>
<comment type="caution">
    <text evidence="1">The sequence shown here is derived from an EMBL/GenBank/DDBJ whole genome shotgun (WGS) entry which is preliminary data.</text>
</comment>
<name>A0ABS5G6Q3_9BRAD</name>
<evidence type="ECO:0000313" key="1">
    <source>
        <dbReference type="EMBL" id="MBR1136734.1"/>
    </source>
</evidence>